<dbReference type="SMART" id="SM00369">
    <property type="entry name" value="LRR_TYP"/>
    <property type="match status" value="10"/>
</dbReference>
<dbReference type="SUPFAM" id="SSF52058">
    <property type="entry name" value="L domain-like"/>
    <property type="match status" value="1"/>
</dbReference>
<dbReference type="OrthoDB" id="655010at2759"/>
<evidence type="ECO:0000256" key="4">
    <source>
        <dbReference type="ARBA" id="ARBA00022614"/>
    </source>
</evidence>
<keyword evidence="3" id="KW-1003">Cell membrane</keyword>
<keyword evidence="4" id="KW-0433">Leucine-rich repeat</keyword>
<dbReference type="SUPFAM" id="SSF52047">
    <property type="entry name" value="RNI-like"/>
    <property type="match status" value="1"/>
</dbReference>
<sequence>MATRRGSSMRGSAAAPVLLLEAAICSFFVVLTRGVQLPQPAAGRSRVGASCMPHEMDALLAFKQGVTSDPAGVLASWRRRQGGVHGMDDCCRWRGVRCSNGTGGHVMELRLRNADLYDGRALVGKISRSLLSLEHLEYLDLSMNSLEGSTGGIPEFLGSFKRLKYLNLSGIPFSGGVPTHLGNLSKLQFLDISGTQGTLSLDISWLTGLRHLQYLNFNAVNLSATPNWAHVVNMIPSLKSLDFSDCLLASSNQSLPCLNLTNLEWLDLSENYFHHPIASCWFWNLTSLRYINLPHTSMYGQLPEALGTMISLQYLDLSYTTISAPMINLKNLCNLRVLRIESCFSYVNNVTEFIERLPRCSLNKLQELNLQLNQMFGVLPDFLQHFTSLVILDLSHNNITGLLPRFLGNFTSLKTLDLSSNNFTGGVPDEIGALTNLTHLNLRNNGLLDGVITEKHFGGLESLQYIDLSYTSLKVEVSSEWQPRFRLRNAQFASCQLGPLFPAWLRWMVDILFLDISGTSINDRIPHWFCNAFSNSEYLNLANNQITGDLPRNMEIMYLERLYLSSNNLTGRISRLPPNLTRLDISMNSVLGHLPVDFGAPKLTELSLFSNRITGPIPKYICKCKGLMTLDLANNLFEGEIPPCFGMTMLTTLELSNNSLSGEFPSFVQNSTNLQFLDLAWNKFSGRLPTWIGDLVGLQFIRLSHNMFSGNIPVSITSLGCLQYLDIADNSISSSLPRNMLNLTAMREKHSTIKYPQQPSYCGFYSVPDEYHSVELSAVTKGQELNYGTSSRILNMKMLSIDLSLNNLSGEIPEEIINLDALVNLNLSHNHFSRNIPHKIGAMRSLESLDLSRNDLSGEIPASMSNLAFLSYLDLSYNNLTGGIPSGPQLDSLYASNPSMYAGNIGLCGPPLIKGCSSNETSIHSHLRTNEAGADFFYLGLGCGFIVGIWMVFCALLFKKRWRAAYFDLLDNSYSK</sequence>
<dbReference type="STRING" id="4555.A0A368S8B4"/>
<reference evidence="15" key="1">
    <citation type="journal article" date="2012" name="Nat. Biotechnol.">
        <title>Reference genome sequence of the model plant Setaria.</title>
        <authorList>
            <person name="Bennetzen J.L."/>
            <person name="Schmutz J."/>
            <person name="Wang H."/>
            <person name="Percifield R."/>
            <person name="Hawkins J."/>
            <person name="Pontaroli A.C."/>
            <person name="Estep M."/>
            <person name="Feng L."/>
            <person name="Vaughn J.N."/>
            <person name="Grimwood J."/>
            <person name="Jenkins J."/>
            <person name="Barry K."/>
            <person name="Lindquist E."/>
            <person name="Hellsten U."/>
            <person name="Deshpande S."/>
            <person name="Wang X."/>
            <person name="Wu X."/>
            <person name="Mitros T."/>
            <person name="Triplett J."/>
            <person name="Yang X."/>
            <person name="Ye C.Y."/>
            <person name="Mauro-Herrera M."/>
            <person name="Wang L."/>
            <person name="Li P."/>
            <person name="Sharma M."/>
            <person name="Sharma R."/>
            <person name="Ronald P.C."/>
            <person name="Panaud O."/>
            <person name="Kellogg E.A."/>
            <person name="Brutnell T.P."/>
            <person name="Doust A.N."/>
            <person name="Tuskan G.A."/>
            <person name="Rokhsar D."/>
            <person name="Devos K.M."/>
        </authorList>
    </citation>
    <scope>NUCLEOTIDE SEQUENCE [LARGE SCALE GENOMIC DNA]</scope>
    <source>
        <strain evidence="15">Yugu1</strain>
    </source>
</reference>
<evidence type="ECO:0000259" key="13">
    <source>
        <dbReference type="Pfam" id="PF08263"/>
    </source>
</evidence>
<dbReference type="FunFam" id="3.80.10.10:FF:001347">
    <property type="entry name" value="LRR receptor-like serine/threonine-protein kinase GSO2"/>
    <property type="match status" value="1"/>
</dbReference>
<dbReference type="FunFam" id="3.80.10.10:FF:000649">
    <property type="entry name" value="Leucine Rich Repeat family protein"/>
    <property type="match status" value="1"/>
</dbReference>
<dbReference type="PRINTS" id="PR00019">
    <property type="entry name" value="LEURICHRPT"/>
</dbReference>
<gene>
    <name evidence="15" type="ORF">SETIT_8G154300v2</name>
</gene>
<reference evidence="15" key="2">
    <citation type="submission" date="2015-07" db="EMBL/GenBank/DDBJ databases">
        <authorList>
            <person name="Noorani M."/>
        </authorList>
    </citation>
    <scope>NUCLEOTIDE SEQUENCE</scope>
    <source>
        <strain evidence="15">Yugu1</strain>
    </source>
</reference>
<evidence type="ECO:0000259" key="14">
    <source>
        <dbReference type="Pfam" id="PF23598"/>
    </source>
</evidence>
<dbReference type="Pfam" id="PF08263">
    <property type="entry name" value="LRRNT_2"/>
    <property type="match status" value="1"/>
</dbReference>
<organism evidence="15">
    <name type="scientific">Setaria italica</name>
    <name type="common">Foxtail millet</name>
    <name type="synonym">Panicum italicum</name>
    <dbReference type="NCBI Taxonomy" id="4555"/>
    <lineage>
        <taxon>Eukaryota</taxon>
        <taxon>Viridiplantae</taxon>
        <taxon>Streptophyta</taxon>
        <taxon>Embryophyta</taxon>
        <taxon>Tracheophyta</taxon>
        <taxon>Spermatophyta</taxon>
        <taxon>Magnoliopsida</taxon>
        <taxon>Liliopsida</taxon>
        <taxon>Poales</taxon>
        <taxon>Poaceae</taxon>
        <taxon>PACMAD clade</taxon>
        <taxon>Panicoideae</taxon>
        <taxon>Panicodae</taxon>
        <taxon>Paniceae</taxon>
        <taxon>Cenchrinae</taxon>
        <taxon>Setaria</taxon>
    </lineage>
</organism>
<protein>
    <submittedName>
        <fullName evidence="15">Uncharacterized protein</fullName>
    </submittedName>
</protein>
<dbReference type="InterPro" id="IPR003591">
    <property type="entry name" value="Leu-rich_rpt_typical-subtyp"/>
</dbReference>
<comment type="subcellular location">
    <subcellularLocation>
        <location evidence="1">Cell membrane</location>
        <topology evidence="1">Single-pass type I membrane protein</topology>
    </subcellularLocation>
</comment>
<dbReference type="InterPro" id="IPR046956">
    <property type="entry name" value="RLP23-like"/>
</dbReference>
<proteinExistence type="inferred from homology"/>
<evidence type="ECO:0000256" key="9">
    <source>
        <dbReference type="ARBA" id="ARBA00023136"/>
    </source>
</evidence>
<feature type="transmembrane region" description="Helical" evidence="12">
    <location>
        <begin position="936"/>
        <end position="958"/>
    </location>
</feature>
<keyword evidence="9 12" id="KW-0472">Membrane</keyword>
<dbReference type="InterPro" id="IPR032675">
    <property type="entry name" value="LRR_dom_sf"/>
</dbReference>
<dbReference type="GO" id="GO:0005886">
    <property type="term" value="C:plasma membrane"/>
    <property type="evidence" value="ECO:0007669"/>
    <property type="project" value="UniProtKB-SubCell"/>
</dbReference>
<dbReference type="EMBL" id="CM003535">
    <property type="protein sequence ID" value="RCV38583.1"/>
    <property type="molecule type" value="Genomic_DNA"/>
</dbReference>
<dbReference type="Pfam" id="PF23598">
    <property type="entry name" value="LRR_14"/>
    <property type="match status" value="1"/>
</dbReference>
<dbReference type="PANTHER" id="PTHR48063">
    <property type="entry name" value="LRR RECEPTOR-LIKE KINASE"/>
    <property type="match status" value="1"/>
</dbReference>
<dbReference type="FunFam" id="3.80.10.10:FF:000041">
    <property type="entry name" value="LRR receptor-like serine/threonine-protein kinase ERECTA"/>
    <property type="match status" value="2"/>
</dbReference>
<dbReference type="InterPro" id="IPR055414">
    <property type="entry name" value="LRR_R13L4/SHOC2-like"/>
</dbReference>
<evidence type="ECO:0000256" key="11">
    <source>
        <dbReference type="ARBA" id="ARBA00023180"/>
    </source>
</evidence>
<dbReference type="AlphaFoldDB" id="A0A368S8B4"/>
<keyword evidence="8 12" id="KW-1133">Transmembrane helix</keyword>
<feature type="domain" description="Disease resistance R13L4/SHOC-2-like LRR" evidence="14">
    <location>
        <begin position="328"/>
        <end position="517"/>
    </location>
</feature>
<dbReference type="PANTHER" id="PTHR48063:SF40">
    <property type="entry name" value="LEUCINE-RICH REPEAT-CONTAINING N-TERMINAL PLANT-TYPE DOMAIN-CONTAINING PROTEIN"/>
    <property type="match status" value="1"/>
</dbReference>
<evidence type="ECO:0000256" key="10">
    <source>
        <dbReference type="ARBA" id="ARBA00023170"/>
    </source>
</evidence>
<evidence type="ECO:0000256" key="6">
    <source>
        <dbReference type="ARBA" id="ARBA00022729"/>
    </source>
</evidence>
<dbReference type="InterPro" id="IPR001611">
    <property type="entry name" value="Leu-rich_rpt"/>
</dbReference>
<comment type="similarity">
    <text evidence="2">Belongs to the RLP family.</text>
</comment>
<keyword evidence="7" id="KW-0677">Repeat</keyword>
<dbReference type="FunFam" id="3.80.10.10:FF:000213">
    <property type="entry name" value="Tyrosine-sulfated glycopeptide receptor 1"/>
    <property type="match status" value="1"/>
</dbReference>
<evidence type="ECO:0000256" key="12">
    <source>
        <dbReference type="SAM" id="Phobius"/>
    </source>
</evidence>
<dbReference type="Gene3D" id="3.80.10.10">
    <property type="entry name" value="Ribonuclease Inhibitor"/>
    <property type="match status" value="4"/>
</dbReference>
<dbReference type="Pfam" id="PF00560">
    <property type="entry name" value="LRR_1"/>
    <property type="match status" value="9"/>
</dbReference>
<evidence type="ECO:0000256" key="2">
    <source>
        <dbReference type="ARBA" id="ARBA00009592"/>
    </source>
</evidence>
<feature type="domain" description="Leucine-rich repeat-containing N-terminal plant-type" evidence="13">
    <location>
        <begin position="54"/>
        <end position="99"/>
    </location>
</feature>
<accession>A0A368S8B4</accession>
<evidence type="ECO:0000256" key="5">
    <source>
        <dbReference type="ARBA" id="ARBA00022692"/>
    </source>
</evidence>
<keyword evidence="10" id="KW-0675">Receptor</keyword>
<evidence type="ECO:0000256" key="3">
    <source>
        <dbReference type="ARBA" id="ARBA00022475"/>
    </source>
</evidence>
<name>A0A368S8B4_SETIT</name>
<keyword evidence="6" id="KW-0732">Signal</keyword>
<evidence type="ECO:0000313" key="15">
    <source>
        <dbReference type="EMBL" id="RCV38583.1"/>
    </source>
</evidence>
<dbReference type="InterPro" id="IPR013210">
    <property type="entry name" value="LRR_N_plant-typ"/>
</dbReference>
<keyword evidence="5 12" id="KW-0812">Transmembrane</keyword>
<keyword evidence="11" id="KW-0325">Glycoprotein</keyword>
<evidence type="ECO:0000256" key="8">
    <source>
        <dbReference type="ARBA" id="ARBA00022989"/>
    </source>
</evidence>
<evidence type="ECO:0000256" key="7">
    <source>
        <dbReference type="ARBA" id="ARBA00022737"/>
    </source>
</evidence>
<evidence type="ECO:0000256" key="1">
    <source>
        <dbReference type="ARBA" id="ARBA00004251"/>
    </source>
</evidence>